<evidence type="ECO:0000313" key="1">
    <source>
        <dbReference type="EMBL" id="KAK1125867.1"/>
    </source>
</evidence>
<keyword evidence="2" id="KW-1185">Reference proteome</keyword>
<organism evidence="1 2">
    <name type="scientific">Melipona bicolor</name>
    <dbReference type="NCBI Taxonomy" id="60889"/>
    <lineage>
        <taxon>Eukaryota</taxon>
        <taxon>Metazoa</taxon>
        <taxon>Ecdysozoa</taxon>
        <taxon>Arthropoda</taxon>
        <taxon>Hexapoda</taxon>
        <taxon>Insecta</taxon>
        <taxon>Pterygota</taxon>
        <taxon>Neoptera</taxon>
        <taxon>Endopterygota</taxon>
        <taxon>Hymenoptera</taxon>
        <taxon>Apocrita</taxon>
        <taxon>Aculeata</taxon>
        <taxon>Apoidea</taxon>
        <taxon>Anthophila</taxon>
        <taxon>Apidae</taxon>
        <taxon>Melipona</taxon>
    </lineage>
</organism>
<name>A0AA40KMP1_9HYME</name>
<dbReference type="AlphaFoldDB" id="A0AA40KMP1"/>
<accession>A0AA40KMP1</accession>
<evidence type="ECO:0000313" key="2">
    <source>
        <dbReference type="Proteomes" id="UP001177670"/>
    </source>
</evidence>
<sequence>MSIGCSGVSGLISQTILEKEKGKGEKNELKVGRVWFTDLARQCEFIDIHGNRDLADGLMHIVITRSALLAVTLGRDTGQLASQSQEEAVLTSAFPV</sequence>
<protein>
    <submittedName>
        <fullName evidence="1">Uncharacterized protein</fullName>
    </submittedName>
</protein>
<dbReference type="EMBL" id="JAHYIQ010000015">
    <property type="protein sequence ID" value="KAK1125867.1"/>
    <property type="molecule type" value="Genomic_DNA"/>
</dbReference>
<reference evidence="1" key="1">
    <citation type="submission" date="2021-10" db="EMBL/GenBank/DDBJ databases">
        <title>Melipona bicolor Genome sequencing and assembly.</title>
        <authorList>
            <person name="Araujo N.S."/>
            <person name="Arias M.C."/>
        </authorList>
    </citation>
    <scope>NUCLEOTIDE SEQUENCE</scope>
    <source>
        <strain evidence="1">USP_2M_L1-L4_2017</strain>
        <tissue evidence="1">Whole body</tissue>
    </source>
</reference>
<dbReference type="Proteomes" id="UP001177670">
    <property type="component" value="Unassembled WGS sequence"/>
</dbReference>
<gene>
    <name evidence="1" type="ORF">K0M31_005404</name>
</gene>
<proteinExistence type="predicted"/>
<comment type="caution">
    <text evidence="1">The sequence shown here is derived from an EMBL/GenBank/DDBJ whole genome shotgun (WGS) entry which is preliminary data.</text>
</comment>